<evidence type="ECO:0000313" key="2">
    <source>
        <dbReference type="Proteomes" id="UP000005104"/>
    </source>
</evidence>
<sequence>MNEMMLNDPNGLENNVLAFVDLTLLNCKLKGVYQYQVLDPSKADSEKRTRILVIPTDPEPQGMRLTELITEVNKIITDFGGGQPVTEEDMKATLTSMGLDVFNNIEIQMRQLFIYVDKSTIAANTKPFEYALNFVILNPVKPDESLKIFHIDSLGLAVYNTKRAKIIERMKLENIDELLK</sequence>
<organism evidence="1 2">
    <name type="scientific">Desulfosporosinus youngiae DSM 17734</name>
    <dbReference type="NCBI Taxonomy" id="768710"/>
    <lineage>
        <taxon>Bacteria</taxon>
        <taxon>Bacillati</taxon>
        <taxon>Bacillota</taxon>
        <taxon>Clostridia</taxon>
        <taxon>Eubacteriales</taxon>
        <taxon>Desulfitobacteriaceae</taxon>
        <taxon>Desulfosporosinus</taxon>
    </lineage>
</organism>
<gene>
    <name evidence="1" type="ORF">DesyoDRAFT_2836</name>
</gene>
<dbReference type="EMBL" id="CM001441">
    <property type="protein sequence ID" value="EHQ89884.1"/>
    <property type="molecule type" value="Genomic_DNA"/>
</dbReference>
<dbReference type="eggNOG" id="ENOG50343HT">
    <property type="taxonomic scope" value="Bacteria"/>
</dbReference>
<dbReference type="Proteomes" id="UP000005104">
    <property type="component" value="Chromosome"/>
</dbReference>
<dbReference type="RefSeq" id="WP_007784016.1">
    <property type="nucleotide sequence ID" value="NZ_CM001441.1"/>
</dbReference>
<dbReference type="OrthoDB" id="3034807at2"/>
<protein>
    <submittedName>
        <fullName evidence="1">Uncharacterized protein</fullName>
    </submittedName>
</protein>
<dbReference type="HOGENOM" id="CLU_1493948_0_0_9"/>
<proteinExistence type="predicted"/>
<evidence type="ECO:0000313" key="1">
    <source>
        <dbReference type="EMBL" id="EHQ89884.1"/>
    </source>
</evidence>
<dbReference type="STRING" id="768710.DesyoDRAFT_2836"/>
<dbReference type="AlphaFoldDB" id="H5XVE8"/>
<reference evidence="1 2" key="1">
    <citation type="submission" date="2011-11" db="EMBL/GenBank/DDBJ databases">
        <title>The Noncontiguous Finished genome of Desulfosporosinus youngiae DSM 17734.</title>
        <authorList>
            <consortium name="US DOE Joint Genome Institute (JGI-PGF)"/>
            <person name="Lucas S."/>
            <person name="Han J."/>
            <person name="Lapidus A."/>
            <person name="Cheng J.-F."/>
            <person name="Goodwin L."/>
            <person name="Pitluck S."/>
            <person name="Peters L."/>
            <person name="Ovchinnikova G."/>
            <person name="Lu M."/>
            <person name="Land M.L."/>
            <person name="Hauser L."/>
            <person name="Pester M."/>
            <person name="Spring S."/>
            <person name="Ollivier B."/>
            <person name="Rattei T."/>
            <person name="Klenk H.-P."/>
            <person name="Wagner M."/>
            <person name="Loy A."/>
            <person name="Woyke T.J."/>
        </authorList>
    </citation>
    <scope>NUCLEOTIDE SEQUENCE [LARGE SCALE GENOMIC DNA]</scope>
    <source>
        <strain evidence="1 2">DSM 17734</strain>
    </source>
</reference>
<keyword evidence="2" id="KW-1185">Reference proteome</keyword>
<accession>H5XVE8</accession>
<name>H5XVE8_9FIRM</name>